<dbReference type="GO" id="GO:0033969">
    <property type="term" value="F:gamma-glutamyl-gamma-aminobutyrate hydrolase activity"/>
    <property type="evidence" value="ECO:0007669"/>
    <property type="project" value="TreeGrafter"/>
</dbReference>
<proteinExistence type="predicted"/>
<dbReference type="PANTHER" id="PTHR43235">
    <property type="entry name" value="GLUTAMINE AMIDOTRANSFERASE PB2B2.05-RELATED"/>
    <property type="match status" value="1"/>
</dbReference>
<keyword evidence="1" id="KW-0808">Transferase</keyword>
<gene>
    <name evidence="1" type="ORF">BJ982_005954</name>
</gene>
<dbReference type="GO" id="GO:0005829">
    <property type="term" value="C:cytosol"/>
    <property type="evidence" value="ECO:0007669"/>
    <property type="project" value="TreeGrafter"/>
</dbReference>
<dbReference type="GO" id="GO:0016740">
    <property type="term" value="F:transferase activity"/>
    <property type="evidence" value="ECO:0007669"/>
    <property type="project" value="UniProtKB-KW"/>
</dbReference>
<dbReference type="InterPro" id="IPR011697">
    <property type="entry name" value="Peptidase_C26"/>
</dbReference>
<dbReference type="PROSITE" id="PS51273">
    <property type="entry name" value="GATASE_TYPE_1"/>
    <property type="match status" value="1"/>
</dbReference>
<dbReference type="GO" id="GO:0006598">
    <property type="term" value="P:polyamine catabolic process"/>
    <property type="evidence" value="ECO:0007669"/>
    <property type="project" value="TreeGrafter"/>
</dbReference>
<evidence type="ECO:0000313" key="2">
    <source>
        <dbReference type="Proteomes" id="UP000542210"/>
    </source>
</evidence>
<dbReference type="AlphaFoldDB" id="A0A7W7GCY9"/>
<dbReference type="InterPro" id="IPR044668">
    <property type="entry name" value="PuuD-like"/>
</dbReference>
<keyword evidence="1" id="KW-0315">Glutamine amidotransferase</keyword>
<organism evidence="1 2">
    <name type="scientific">Sphaerisporangium siamense</name>
    <dbReference type="NCBI Taxonomy" id="795645"/>
    <lineage>
        <taxon>Bacteria</taxon>
        <taxon>Bacillati</taxon>
        <taxon>Actinomycetota</taxon>
        <taxon>Actinomycetes</taxon>
        <taxon>Streptosporangiales</taxon>
        <taxon>Streptosporangiaceae</taxon>
        <taxon>Sphaerisporangium</taxon>
    </lineage>
</organism>
<keyword evidence="2" id="KW-1185">Reference proteome</keyword>
<dbReference type="RefSeq" id="WP_184885440.1">
    <property type="nucleotide sequence ID" value="NZ_BOOV01000011.1"/>
</dbReference>
<accession>A0A7W7GCY9</accession>
<comment type="caution">
    <text evidence="1">The sequence shown here is derived from an EMBL/GenBank/DDBJ whole genome shotgun (WGS) entry which is preliminary data.</text>
</comment>
<evidence type="ECO:0000313" key="1">
    <source>
        <dbReference type="EMBL" id="MBB4704410.1"/>
    </source>
</evidence>
<dbReference type="InterPro" id="IPR029062">
    <property type="entry name" value="Class_I_gatase-like"/>
</dbReference>
<dbReference type="CDD" id="cd01745">
    <property type="entry name" value="GATase1_2"/>
    <property type="match status" value="1"/>
</dbReference>
<dbReference type="Gene3D" id="3.40.50.880">
    <property type="match status" value="1"/>
</dbReference>
<dbReference type="PANTHER" id="PTHR43235:SF1">
    <property type="entry name" value="GLUTAMINE AMIDOTRANSFERASE PB2B2.05-RELATED"/>
    <property type="match status" value="1"/>
</dbReference>
<dbReference type="EMBL" id="JACHND010000001">
    <property type="protein sequence ID" value="MBB4704410.1"/>
    <property type="molecule type" value="Genomic_DNA"/>
</dbReference>
<name>A0A7W7GCY9_9ACTN</name>
<reference evidence="1 2" key="1">
    <citation type="submission" date="2020-08" db="EMBL/GenBank/DDBJ databases">
        <title>Sequencing the genomes of 1000 actinobacteria strains.</title>
        <authorList>
            <person name="Klenk H.-P."/>
        </authorList>
    </citation>
    <scope>NUCLEOTIDE SEQUENCE [LARGE SCALE GENOMIC DNA]</scope>
    <source>
        <strain evidence="1 2">DSM 45784</strain>
    </source>
</reference>
<protein>
    <submittedName>
        <fullName evidence="1">Putative glutamine amidotransferase</fullName>
    </submittedName>
</protein>
<dbReference type="Pfam" id="PF07722">
    <property type="entry name" value="Peptidase_C26"/>
    <property type="match status" value="1"/>
</dbReference>
<dbReference type="SUPFAM" id="SSF52317">
    <property type="entry name" value="Class I glutamine amidotransferase-like"/>
    <property type="match status" value="1"/>
</dbReference>
<dbReference type="Proteomes" id="UP000542210">
    <property type="component" value="Unassembled WGS sequence"/>
</dbReference>
<sequence>MPRRPIIAIPSRFAAQTTALRYAAVVTARALADAVLRAGAEPFLMHPGDAAEAASRLWLADGVLLPGGGDLAPTTYGEGVAHDTVYDVDDAQDAFDLAVARHALETGLPLLAVCRGLQVVNVALGGRLRQHMEPAHRHLVHPVAVRPGSLLAEVTGTGKIDASCFHHQCVSVPGAGLVASAHAADGTAEAYELAEPRGWFLGVQWHPEDTAGEDPANQRLFDALTHAAARR</sequence>